<dbReference type="OrthoDB" id="1446101at2"/>
<sequence>MIRRILFIIYQRIYTLFRSIRNDQFSHVLMFHNISNENNDITISKENFYKLITKLNEEKRICKIEDLKYQSISKSVVITFDDVFQSVYVNAYPLLKRLQVPYLLFLNIKMLDKDNYLTTEQIKEMLSDSNCILGSHSINHIFMRNISEEKLQLELLNSKKFLEKKFDVICTSFAFPYGSLYACSKKNIIQASKIYDYVFTTINMSFDGDFHNIPRINVNNNCKFLKEMIK</sequence>
<dbReference type="PANTHER" id="PTHR34216:SF3">
    <property type="entry name" value="POLY-BETA-1,6-N-ACETYL-D-GLUCOSAMINE N-DEACETYLASE"/>
    <property type="match status" value="1"/>
</dbReference>
<organism evidence="4 5">
    <name type="scientific">Anaerorhabdus furcosa</name>
    <dbReference type="NCBI Taxonomy" id="118967"/>
    <lineage>
        <taxon>Bacteria</taxon>
        <taxon>Bacillati</taxon>
        <taxon>Bacillota</taxon>
        <taxon>Erysipelotrichia</taxon>
        <taxon>Erysipelotrichales</taxon>
        <taxon>Erysipelotrichaceae</taxon>
        <taxon>Anaerorhabdus</taxon>
    </lineage>
</organism>
<reference evidence="5" key="1">
    <citation type="submission" date="2017-02" db="EMBL/GenBank/DDBJ databases">
        <authorList>
            <person name="Varghese N."/>
            <person name="Submissions S."/>
        </authorList>
    </citation>
    <scope>NUCLEOTIDE SEQUENCE [LARGE SCALE GENOMIC DNA]</scope>
    <source>
        <strain evidence="5">ATCC 25662</strain>
    </source>
</reference>
<comment type="subcellular location">
    <subcellularLocation>
        <location evidence="1">Secreted</location>
    </subcellularLocation>
</comment>
<name>A0A1T4LUA3_9FIRM</name>
<evidence type="ECO:0000256" key="2">
    <source>
        <dbReference type="ARBA" id="ARBA00022729"/>
    </source>
</evidence>
<dbReference type="InterPro" id="IPR011330">
    <property type="entry name" value="Glyco_hydro/deAcase_b/a-brl"/>
</dbReference>
<dbReference type="SUPFAM" id="SSF88713">
    <property type="entry name" value="Glycoside hydrolase/deacetylase"/>
    <property type="match status" value="1"/>
</dbReference>
<gene>
    <name evidence="4" type="ORF">SAMN02745191_1039</name>
</gene>
<evidence type="ECO:0000313" key="4">
    <source>
        <dbReference type="EMBL" id="SJZ58034.1"/>
    </source>
</evidence>
<dbReference type="Gene3D" id="3.20.20.370">
    <property type="entry name" value="Glycoside hydrolase/deacetylase"/>
    <property type="match status" value="1"/>
</dbReference>
<feature type="domain" description="NodB homology" evidence="3">
    <location>
        <begin position="74"/>
        <end position="230"/>
    </location>
</feature>
<dbReference type="CDD" id="cd10918">
    <property type="entry name" value="CE4_NodB_like_5s_6s"/>
    <property type="match status" value="1"/>
</dbReference>
<dbReference type="STRING" id="118967.SAMN02745191_1039"/>
<dbReference type="GO" id="GO:0005975">
    <property type="term" value="P:carbohydrate metabolic process"/>
    <property type="evidence" value="ECO:0007669"/>
    <property type="project" value="InterPro"/>
</dbReference>
<dbReference type="GO" id="GO:0016810">
    <property type="term" value="F:hydrolase activity, acting on carbon-nitrogen (but not peptide) bonds"/>
    <property type="evidence" value="ECO:0007669"/>
    <property type="project" value="InterPro"/>
</dbReference>
<dbReference type="InterPro" id="IPR002509">
    <property type="entry name" value="NODB_dom"/>
</dbReference>
<keyword evidence="2" id="KW-0732">Signal</keyword>
<dbReference type="InterPro" id="IPR051398">
    <property type="entry name" value="Polysacch_Deacetylase"/>
</dbReference>
<protein>
    <submittedName>
        <fullName evidence="4">Polysaccharide deacetylase</fullName>
    </submittedName>
</protein>
<dbReference type="Proteomes" id="UP000243297">
    <property type="component" value="Unassembled WGS sequence"/>
</dbReference>
<dbReference type="Pfam" id="PF01522">
    <property type="entry name" value="Polysacc_deac_1"/>
    <property type="match status" value="1"/>
</dbReference>
<dbReference type="RefSeq" id="WP_078711462.1">
    <property type="nucleotide sequence ID" value="NZ_FUWY01000002.1"/>
</dbReference>
<evidence type="ECO:0000256" key="1">
    <source>
        <dbReference type="ARBA" id="ARBA00004613"/>
    </source>
</evidence>
<evidence type="ECO:0000259" key="3">
    <source>
        <dbReference type="PROSITE" id="PS51677"/>
    </source>
</evidence>
<dbReference type="GO" id="GO:0005576">
    <property type="term" value="C:extracellular region"/>
    <property type="evidence" value="ECO:0007669"/>
    <property type="project" value="UniProtKB-SubCell"/>
</dbReference>
<dbReference type="PROSITE" id="PS51677">
    <property type="entry name" value="NODB"/>
    <property type="match status" value="1"/>
</dbReference>
<keyword evidence="5" id="KW-1185">Reference proteome</keyword>
<dbReference type="EMBL" id="FUWY01000002">
    <property type="protein sequence ID" value="SJZ58034.1"/>
    <property type="molecule type" value="Genomic_DNA"/>
</dbReference>
<proteinExistence type="predicted"/>
<dbReference type="PANTHER" id="PTHR34216">
    <property type="match status" value="1"/>
</dbReference>
<evidence type="ECO:0000313" key="5">
    <source>
        <dbReference type="Proteomes" id="UP000243297"/>
    </source>
</evidence>
<accession>A0A1T4LUA3</accession>
<dbReference type="AlphaFoldDB" id="A0A1T4LUA3"/>